<dbReference type="AlphaFoldDB" id="A0A146IFP7"/>
<accession>A0A146IFP7</accession>
<dbReference type="Gene3D" id="3.90.550.10">
    <property type="entry name" value="Spore Coat Polysaccharide Biosynthesis Protein SpsA, Chain A"/>
    <property type="match status" value="1"/>
</dbReference>
<dbReference type="PANTHER" id="PTHR43179">
    <property type="entry name" value="RHAMNOSYLTRANSFERASE WBBL"/>
    <property type="match status" value="1"/>
</dbReference>
<keyword evidence="2" id="KW-0328">Glycosyltransferase</keyword>
<proteinExistence type="inferred from homology"/>
<evidence type="ECO:0000256" key="3">
    <source>
        <dbReference type="ARBA" id="ARBA00022679"/>
    </source>
</evidence>
<comment type="similarity">
    <text evidence="1">Belongs to the glycosyltransferase 2 family.</text>
</comment>
<dbReference type="InterPro" id="IPR001173">
    <property type="entry name" value="Glyco_trans_2-like"/>
</dbReference>
<evidence type="ECO:0000313" key="5">
    <source>
        <dbReference type="EMBL" id="BAU71627.1"/>
    </source>
</evidence>
<dbReference type="GO" id="GO:0016757">
    <property type="term" value="F:glycosyltransferase activity"/>
    <property type="evidence" value="ECO:0007669"/>
    <property type="project" value="UniProtKB-KW"/>
</dbReference>
<protein>
    <submittedName>
        <fullName evidence="5">Putative glycosyltranslocase</fullName>
    </submittedName>
</protein>
<name>A0A146IFP7_ECOLX</name>
<organism evidence="5">
    <name type="scientific">Escherichia coli</name>
    <dbReference type="NCBI Taxonomy" id="562"/>
    <lineage>
        <taxon>Bacteria</taxon>
        <taxon>Pseudomonadati</taxon>
        <taxon>Pseudomonadota</taxon>
        <taxon>Gammaproteobacteria</taxon>
        <taxon>Enterobacterales</taxon>
        <taxon>Enterobacteriaceae</taxon>
        <taxon>Escherichia</taxon>
    </lineage>
</organism>
<dbReference type="PATRIC" id="fig|562.7972.peg.2105"/>
<evidence type="ECO:0000256" key="1">
    <source>
        <dbReference type="ARBA" id="ARBA00006739"/>
    </source>
</evidence>
<dbReference type="PANTHER" id="PTHR43179:SF12">
    <property type="entry name" value="GALACTOFURANOSYLTRANSFERASE GLFT2"/>
    <property type="match status" value="1"/>
</dbReference>
<evidence type="ECO:0000256" key="2">
    <source>
        <dbReference type="ARBA" id="ARBA00022676"/>
    </source>
</evidence>
<dbReference type="CDD" id="cd04185">
    <property type="entry name" value="GT_2_like_b"/>
    <property type="match status" value="1"/>
</dbReference>
<sequence>MKKVIAIIVTFKRKHLLCKVIESILNQTVKPMEIIIIDNNSNDGTREVVKKFFNNGRVNISYYNTGANLGGAGGFKIGIQKALERKSEYIWLMDDDLSPDEHCLEYLLDSVNSSTICQPMRLNVDSTCAEYSPTCYDLKSVFTLRPKRETVINFFNSKKDAQIDLHGIPFEGPLIPTPIVSQIGLPDERFFIFYDDLDYALRARKIGCKIKCITKAKATRLLKNNQVNDLSSWKGYFMLRNFFRIHLIYGENIFVRSRPLLITIMYILKSILTGNVKAARICFDAYIDHKSKSFRTSRRYIP</sequence>
<reference evidence="5" key="1">
    <citation type="journal article" date="2016" name="Front. Microbiol.">
        <title>Six Novel O Genotypes from Shiga Toxin-Producing Escherichia coli.</title>
        <authorList>
            <person name="Iguchi A."/>
            <person name="Iyoda S."/>
            <person name="Seto K."/>
            <person name="Nishii H."/>
            <person name="Ohnishi M."/>
            <person name="Mekata H."/>
            <person name="Ogura Y."/>
            <person name="Hayashi T."/>
        </authorList>
    </citation>
    <scope>NUCLEOTIDE SEQUENCE</scope>
    <source>
        <strain evidence="5">110062</strain>
    </source>
</reference>
<dbReference type="EMBL" id="LC125931">
    <property type="protein sequence ID" value="BAU71627.1"/>
    <property type="molecule type" value="Genomic_DNA"/>
</dbReference>
<dbReference type="RefSeq" id="WP_053273173.1">
    <property type="nucleotide sequence ID" value="NZ_CAJSJP010000096.1"/>
</dbReference>
<evidence type="ECO:0000259" key="4">
    <source>
        <dbReference type="Pfam" id="PF00535"/>
    </source>
</evidence>
<keyword evidence="3" id="KW-0808">Transferase</keyword>
<dbReference type="Pfam" id="PF00535">
    <property type="entry name" value="Glycos_transf_2"/>
    <property type="match status" value="1"/>
</dbReference>
<dbReference type="SUPFAM" id="SSF53448">
    <property type="entry name" value="Nucleotide-diphospho-sugar transferases"/>
    <property type="match status" value="1"/>
</dbReference>
<feature type="domain" description="Glycosyltransferase 2-like" evidence="4">
    <location>
        <begin position="7"/>
        <end position="113"/>
    </location>
</feature>
<dbReference type="InterPro" id="IPR029044">
    <property type="entry name" value="Nucleotide-diphossugar_trans"/>
</dbReference>